<dbReference type="KEGG" id="ftj:FTUN_0233"/>
<name>A0A6M5YHJ3_9BACT</name>
<feature type="domain" description="NAD-dependent epimerase/dehydratase" evidence="11">
    <location>
        <begin position="3"/>
        <end position="250"/>
    </location>
</feature>
<dbReference type="InterPro" id="IPR005886">
    <property type="entry name" value="UDP_G4E"/>
</dbReference>
<evidence type="ECO:0000313" key="12">
    <source>
        <dbReference type="EMBL" id="QJW92736.1"/>
    </source>
</evidence>
<dbReference type="NCBIfam" id="TIGR01179">
    <property type="entry name" value="galE"/>
    <property type="match status" value="1"/>
</dbReference>
<evidence type="ECO:0000256" key="10">
    <source>
        <dbReference type="RuleBase" id="RU366046"/>
    </source>
</evidence>
<dbReference type="PANTHER" id="PTHR43725:SF53">
    <property type="entry name" value="UDP-ARABINOSE 4-EPIMERASE 1"/>
    <property type="match status" value="1"/>
</dbReference>
<keyword evidence="8 10" id="KW-0413">Isomerase</keyword>
<dbReference type="PANTHER" id="PTHR43725">
    <property type="entry name" value="UDP-GLUCOSE 4-EPIMERASE"/>
    <property type="match status" value="1"/>
</dbReference>
<dbReference type="GO" id="GO:0033499">
    <property type="term" value="P:galactose catabolic process via UDP-galactose, Leloir pathway"/>
    <property type="evidence" value="ECO:0007669"/>
    <property type="project" value="TreeGrafter"/>
</dbReference>
<keyword evidence="13" id="KW-1185">Reference proteome</keyword>
<evidence type="ECO:0000256" key="3">
    <source>
        <dbReference type="ARBA" id="ARBA00004947"/>
    </source>
</evidence>
<dbReference type="Proteomes" id="UP000503447">
    <property type="component" value="Chromosome"/>
</dbReference>
<dbReference type="Gene3D" id="3.40.50.720">
    <property type="entry name" value="NAD(P)-binding Rossmann-like Domain"/>
    <property type="match status" value="1"/>
</dbReference>
<evidence type="ECO:0000259" key="11">
    <source>
        <dbReference type="Pfam" id="PF01370"/>
    </source>
</evidence>
<dbReference type="InterPro" id="IPR036291">
    <property type="entry name" value="NAD(P)-bd_dom_sf"/>
</dbReference>
<evidence type="ECO:0000256" key="7">
    <source>
        <dbReference type="ARBA" id="ARBA00023027"/>
    </source>
</evidence>
<dbReference type="AlphaFoldDB" id="A0A6M5YHJ3"/>
<gene>
    <name evidence="12" type="ORF">FTUN_0233</name>
</gene>
<dbReference type="EC" id="5.1.3.2" evidence="5 10"/>
<evidence type="ECO:0000256" key="8">
    <source>
        <dbReference type="ARBA" id="ARBA00023235"/>
    </source>
</evidence>
<dbReference type="CDD" id="cd05247">
    <property type="entry name" value="UDP_G4E_1_SDR_e"/>
    <property type="match status" value="1"/>
</dbReference>
<keyword evidence="7 10" id="KW-0520">NAD</keyword>
<dbReference type="Pfam" id="PF01370">
    <property type="entry name" value="Epimerase"/>
    <property type="match status" value="1"/>
</dbReference>
<accession>A0A6M5YHJ3</accession>
<dbReference type="GO" id="GO:0003978">
    <property type="term" value="F:UDP-glucose 4-epimerase activity"/>
    <property type="evidence" value="ECO:0007669"/>
    <property type="project" value="UniProtKB-UniRule"/>
</dbReference>
<comment type="pathway">
    <text evidence="3 10">Carbohydrate metabolism; galactose metabolism.</text>
</comment>
<protein>
    <recommendedName>
        <fullName evidence="6 10">UDP-glucose 4-epimerase</fullName>
        <ecNumber evidence="5 10">5.1.3.2</ecNumber>
    </recommendedName>
</protein>
<dbReference type="SUPFAM" id="SSF51735">
    <property type="entry name" value="NAD(P)-binding Rossmann-fold domains"/>
    <property type="match status" value="1"/>
</dbReference>
<comment type="cofactor">
    <cofactor evidence="2 10">
        <name>NAD(+)</name>
        <dbReference type="ChEBI" id="CHEBI:57540"/>
    </cofactor>
</comment>
<organism evidence="12 13">
    <name type="scientific">Frigoriglobus tundricola</name>
    <dbReference type="NCBI Taxonomy" id="2774151"/>
    <lineage>
        <taxon>Bacteria</taxon>
        <taxon>Pseudomonadati</taxon>
        <taxon>Planctomycetota</taxon>
        <taxon>Planctomycetia</taxon>
        <taxon>Gemmatales</taxon>
        <taxon>Gemmataceae</taxon>
        <taxon>Frigoriglobus</taxon>
    </lineage>
</organism>
<comment type="catalytic activity">
    <reaction evidence="1 10">
        <text>UDP-alpha-D-glucose = UDP-alpha-D-galactose</text>
        <dbReference type="Rhea" id="RHEA:22168"/>
        <dbReference type="ChEBI" id="CHEBI:58885"/>
        <dbReference type="ChEBI" id="CHEBI:66914"/>
        <dbReference type="EC" id="5.1.3.2"/>
    </reaction>
</comment>
<comment type="similarity">
    <text evidence="4 10">Belongs to the NAD(P)-dependent epimerase/dehydratase family.</text>
</comment>
<sequence length="327" mass="35511">MRILVTGGAGYIGSHTVRQLIAGGHEVVVYDSLELGHRQAVPADRLVVGDLRDIDHVDQLLVAHRIEAVVHFAAYAAVGESVAHPAKYYTNNLLYPLQLLDRCRRNGVQKFVFSSTAATYGVPEVVPITETTRQLPVNPYGATKLAFERALADYADAYPFGFCALRYFNAAGAAADGSIGEDHTPETHLIPIVIQAATGKRPHVEIFGTDYPTPDGTCVRDYVHVDDLAAAHILALDKLAPGMKLAYNVGIGRGYSVREVIRTAEDVTGLKVPVKEGPRRAGDPPSLVASADKLRAELGWAPQYDTLKAILETAWRWHKAHPNGYDG</sequence>
<dbReference type="EMBL" id="CP053452">
    <property type="protein sequence ID" value="QJW92736.1"/>
    <property type="molecule type" value="Genomic_DNA"/>
</dbReference>
<evidence type="ECO:0000256" key="9">
    <source>
        <dbReference type="ARBA" id="ARBA00023277"/>
    </source>
</evidence>
<evidence type="ECO:0000256" key="5">
    <source>
        <dbReference type="ARBA" id="ARBA00013189"/>
    </source>
</evidence>
<evidence type="ECO:0000256" key="4">
    <source>
        <dbReference type="ARBA" id="ARBA00007637"/>
    </source>
</evidence>
<evidence type="ECO:0000256" key="6">
    <source>
        <dbReference type="ARBA" id="ARBA00018569"/>
    </source>
</evidence>
<dbReference type="InterPro" id="IPR001509">
    <property type="entry name" value="Epimerase_deHydtase"/>
</dbReference>
<evidence type="ECO:0000256" key="2">
    <source>
        <dbReference type="ARBA" id="ARBA00001911"/>
    </source>
</evidence>
<dbReference type="RefSeq" id="WP_171469081.1">
    <property type="nucleotide sequence ID" value="NZ_CP053452.2"/>
</dbReference>
<dbReference type="UniPathway" id="UPA00214"/>
<keyword evidence="9 10" id="KW-0119">Carbohydrate metabolism</keyword>
<comment type="subunit">
    <text evidence="10">Homodimer.</text>
</comment>
<evidence type="ECO:0000313" key="13">
    <source>
        <dbReference type="Proteomes" id="UP000503447"/>
    </source>
</evidence>
<reference evidence="13" key="1">
    <citation type="submission" date="2020-05" db="EMBL/GenBank/DDBJ databases">
        <title>Frigoriglobus tundricola gen. nov., sp. nov., a psychrotolerant cellulolytic planctomycete of the family Gemmataceae with two divergent copies of 16S rRNA gene.</title>
        <authorList>
            <person name="Kulichevskaya I.S."/>
            <person name="Ivanova A.A."/>
            <person name="Naumoff D.G."/>
            <person name="Beletsky A.V."/>
            <person name="Rijpstra W.I.C."/>
            <person name="Sinninghe Damste J.S."/>
            <person name="Mardanov A.V."/>
            <person name="Ravin N.V."/>
            <person name="Dedysh S.N."/>
        </authorList>
    </citation>
    <scope>NUCLEOTIDE SEQUENCE [LARGE SCALE GENOMIC DNA]</scope>
    <source>
        <strain evidence="13">PL17</strain>
    </source>
</reference>
<evidence type="ECO:0000256" key="1">
    <source>
        <dbReference type="ARBA" id="ARBA00000083"/>
    </source>
</evidence>
<dbReference type="Gene3D" id="3.90.25.10">
    <property type="entry name" value="UDP-galactose 4-epimerase, domain 1"/>
    <property type="match status" value="1"/>
</dbReference>
<proteinExistence type="inferred from homology"/>